<dbReference type="STRING" id="245187.SAMN04488003_12611"/>
<dbReference type="OrthoDB" id="9808041at2"/>
<keyword evidence="7 14" id="KW-0418">Kinase</keyword>
<evidence type="ECO:0000313" key="14">
    <source>
        <dbReference type="EMBL" id="SEN68190.1"/>
    </source>
</evidence>
<evidence type="ECO:0000256" key="9">
    <source>
        <dbReference type="ARBA" id="ARBA00022909"/>
    </source>
</evidence>
<keyword evidence="6" id="KW-0547">Nucleotide-binding</keyword>
<name>A0A1H8IH45_9RHOB</name>
<dbReference type="GO" id="GO:0003848">
    <property type="term" value="F:2-amino-4-hydroxy-6-hydroxymethyldihydropteridine diphosphokinase activity"/>
    <property type="evidence" value="ECO:0007669"/>
    <property type="project" value="UniProtKB-EC"/>
</dbReference>
<keyword evidence="8" id="KW-0067">ATP-binding</keyword>
<evidence type="ECO:0000313" key="15">
    <source>
        <dbReference type="Proteomes" id="UP000199585"/>
    </source>
</evidence>
<dbReference type="AlphaFoldDB" id="A0A1H8IH45"/>
<evidence type="ECO:0000256" key="1">
    <source>
        <dbReference type="ARBA" id="ARBA00005051"/>
    </source>
</evidence>
<sequence length="198" mass="21767">MTQNGGITLVSLGSNASDGRVSAASFVLYGRDRIRDAFGSAAKCSRLFATPAYPPGIGSDFVNAAVAFHKRLSPDAVLAVLHGIEGAAGRRRQDRWGPRTLDIDLLAQGDLVLPDIPTQSHWRDMAPEDQRRLWPDRLILPHPRLQDRAFVLVPLMQVAPDWVHPILKRSVAQMRDALPRHEVDGVRQLDDATGLDTA</sequence>
<feature type="domain" description="7,8-dihydro-6-hydroxymethylpterin-pyrophosphokinase" evidence="13">
    <location>
        <begin position="95"/>
        <end position="106"/>
    </location>
</feature>
<dbReference type="UniPathway" id="UPA00077">
    <property type="reaction ID" value="UER00155"/>
</dbReference>
<evidence type="ECO:0000256" key="3">
    <source>
        <dbReference type="ARBA" id="ARBA00013253"/>
    </source>
</evidence>
<dbReference type="GO" id="GO:0046654">
    <property type="term" value="P:tetrahydrofolate biosynthetic process"/>
    <property type="evidence" value="ECO:0007669"/>
    <property type="project" value="UniProtKB-UniPathway"/>
</dbReference>
<evidence type="ECO:0000256" key="6">
    <source>
        <dbReference type="ARBA" id="ARBA00022741"/>
    </source>
</evidence>
<evidence type="ECO:0000256" key="11">
    <source>
        <dbReference type="ARBA" id="ARBA00029766"/>
    </source>
</evidence>
<dbReference type="CDD" id="cd00483">
    <property type="entry name" value="HPPK"/>
    <property type="match status" value="1"/>
</dbReference>
<evidence type="ECO:0000259" key="13">
    <source>
        <dbReference type="PROSITE" id="PS00794"/>
    </source>
</evidence>
<reference evidence="14 15" key="1">
    <citation type="submission" date="2016-10" db="EMBL/GenBank/DDBJ databases">
        <authorList>
            <person name="de Groot N.N."/>
        </authorList>
    </citation>
    <scope>NUCLEOTIDE SEQUENCE [LARGE SCALE GENOMIC DNA]</scope>
    <source>
        <strain evidence="14 15">DSM 16213</strain>
    </source>
</reference>
<dbReference type="PANTHER" id="PTHR43071:SF1">
    <property type="entry name" value="2-AMINO-4-HYDROXY-6-HYDROXYMETHYLDIHYDROPTERIDINE PYROPHOSPHOKINASE"/>
    <property type="match status" value="1"/>
</dbReference>
<evidence type="ECO:0000256" key="2">
    <source>
        <dbReference type="ARBA" id="ARBA00005810"/>
    </source>
</evidence>
<proteinExistence type="inferred from homology"/>
<dbReference type="PANTHER" id="PTHR43071">
    <property type="entry name" value="2-AMINO-4-HYDROXY-6-HYDROXYMETHYLDIHYDROPTERIDINE PYROPHOSPHOKINASE"/>
    <property type="match status" value="1"/>
</dbReference>
<evidence type="ECO:0000256" key="8">
    <source>
        <dbReference type="ARBA" id="ARBA00022840"/>
    </source>
</evidence>
<dbReference type="EMBL" id="FOCI01000026">
    <property type="protein sequence ID" value="SEN68190.1"/>
    <property type="molecule type" value="Genomic_DNA"/>
</dbReference>
<evidence type="ECO:0000256" key="5">
    <source>
        <dbReference type="ARBA" id="ARBA00022679"/>
    </source>
</evidence>
<dbReference type="PROSITE" id="PS00794">
    <property type="entry name" value="HPPK"/>
    <property type="match status" value="1"/>
</dbReference>
<dbReference type="GO" id="GO:0005524">
    <property type="term" value="F:ATP binding"/>
    <property type="evidence" value="ECO:0007669"/>
    <property type="project" value="UniProtKB-KW"/>
</dbReference>
<evidence type="ECO:0000256" key="12">
    <source>
        <dbReference type="ARBA" id="ARBA00033413"/>
    </source>
</evidence>
<protein>
    <recommendedName>
        <fullName evidence="4">2-amino-4-hydroxy-6-hydroxymethyldihydropteridine pyrophosphokinase</fullName>
        <ecNumber evidence="3">2.7.6.3</ecNumber>
    </recommendedName>
    <alternativeName>
        <fullName evidence="11">6-hydroxymethyl-7,8-dihydropterin pyrophosphokinase</fullName>
    </alternativeName>
    <alternativeName>
        <fullName evidence="12">7,8-dihydro-6-hydroxymethylpterin-pyrophosphokinase</fullName>
    </alternativeName>
</protein>
<organism evidence="14 15">
    <name type="scientific">Loktanella fryxellensis</name>
    <dbReference type="NCBI Taxonomy" id="245187"/>
    <lineage>
        <taxon>Bacteria</taxon>
        <taxon>Pseudomonadati</taxon>
        <taxon>Pseudomonadota</taxon>
        <taxon>Alphaproteobacteria</taxon>
        <taxon>Rhodobacterales</taxon>
        <taxon>Roseobacteraceae</taxon>
        <taxon>Loktanella</taxon>
    </lineage>
</organism>
<dbReference type="Gene3D" id="3.30.70.560">
    <property type="entry name" value="7,8-Dihydro-6-hydroxymethylpterin-pyrophosphokinase HPPK"/>
    <property type="match status" value="1"/>
</dbReference>
<dbReference type="EC" id="2.7.6.3" evidence="3"/>
<keyword evidence="5" id="KW-0808">Transferase</keyword>
<gene>
    <name evidence="14" type="ORF">SAMN04488003_12611</name>
</gene>
<dbReference type="Proteomes" id="UP000199585">
    <property type="component" value="Unassembled WGS sequence"/>
</dbReference>
<comment type="function">
    <text evidence="10">Catalyzes the transfer of pyrophosphate from adenosine triphosphate (ATP) to 6-hydroxymethyl-7,8-dihydropterin, an enzymatic step in folate biosynthesis pathway.</text>
</comment>
<dbReference type="NCBIfam" id="TIGR01498">
    <property type="entry name" value="folK"/>
    <property type="match status" value="1"/>
</dbReference>
<evidence type="ECO:0000256" key="4">
    <source>
        <dbReference type="ARBA" id="ARBA00016218"/>
    </source>
</evidence>
<dbReference type="Pfam" id="PF01288">
    <property type="entry name" value="HPPK"/>
    <property type="match status" value="1"/>
</dbReference>
<dbReference type="InterPro" id="IPR000550">
    <property type="entry name" value="Hppk"/>
</dbReference>
<keyword evidence="15" id="KW-1185">Reference proteome</keyword>
<dbReference type="GO" id="GO:0016301">
    <property type="term" value="F:kinase activity"/>
    <property type="evidence" value="ECO:0007669"/>
    <property type="project" value="UniProtKB-KW"/>
</dbReference>
<dbReference type="InterPro" id="IPR035907">
    <property type="entry name" value="Hppk_sf"/>
</dbReference>
<evidence type="ECO:0000256" key="10">
    <source>
        <dbReference type="ARBA" id="ARBA00029409"/>
    </source>
</evidence>
<dbReference type="GO" id="GO:0046656">
    <property type="term" value="P:folic acid biosynthetic process"/>
    <property type="evidence" value="ECO:0007669"/>
    <property type="project" value="UniProtKB-KW"/>
</dbReference>
<comment type="pathway">
    <text evidence="1">Cofactor biosynthesis; tetrahydrofolate biosynthesis; 2-amino-4-hydroxy-6-hydroxymethyl-7,8-dihydropteridine diphosphate from 7,8-dihydroneopterin triphosphate: step 4/4.</text>
</comment>
<keyword evidence="9" id="KW-0289">Folate biosynthesis</keyword>
<accession>A0A1H8IH45</accession>
<comment type="similarity">
    <text evidence="2">Belongs to the HPPK family.</text>
</comment>
<evidence type="ECO:0000256" key="7">
    <source>
        <dbReference type="ARBA" id="ARBA00022777"/>
    </source>
</evidence>
<dbReference type="SUPFAM" id="SSF55083">
    <property type="entry name" value="6-hydroxymethyl-7,8-dihydropterin pyrophosphokinase, HPPK"/>
    <property type="match status" value="1"/>
</dbReference>
<dbReference type="RefSeq" id="WP_089905187.1">
    <property type="nucleotide sequence ID" value="NZ_FOCI01000026.1"/>
</dbReference>